<dbReference type="PANTHER" id="PTHR46009:SF1">
    <property type="entry name" value="VACUOLAR PROTEIN SORTING-ASSOCIATED PROTEIN VTA1 HOMOLOG"/>
    <property type="match status" value="1"/>
</dbReference>
<evidence type="ECO:0000256" key="9">
    <source>
        <dbReference type="SAM" id="MobiDB-lite"/>
    </source>
</evidence>
<dbReference type="Pfam" id="PF18097">
    <property type="entry name" value="Vta1_C"/>
    <property type="match status" value="1"/>
</dbReference>
<name>A0AAX4H677_9ASCO</name>
<evidence type="ECO:0000256" key="8">
    <source>
        <dbReference type="ARBA" id="ARBA00023136"/>
    </source>
</evidence>
<dbReference type="Gene3D" id="1.20.5.420">
    <property type="entry name" value="Immunoglobulin FC, subunit C"/>
    <property type="match status" value="1"/>
</dbReference>
<proteinExistence type="inferred from homology"/>
<comment type="subcellular location">
    <subcellularLocation>
        <location evidence="2">Cytoplasm</location>
    </subcellularLocation>
    <subcellularLocation>
        <location evidence="1">Endosome membrane</location>
        <topology evidence="1">Peripheral membrane protein</topology>
    </subcellularLocation>
</comment>
<dbReference type="Gene3D" id="1.25.40.270">
    <property type="entry name" value="Vacuolar protein sorting-associated protein vta1"/>
    <property type="match status" value="1"/>
</dbReference>
<organism evidence="12 13">
    <name type="scientific">Australozyma saopauloensis</name>
    <dbReference type="NCBI Taxonomy" id="291208"/>
    <lineage>
        <taxon>Eukaryota</taxon>
        <taxon>Fungi</taxon>
        <taxon>Dikarya</taxon>
        <taxon>Ascomycota</taxon>
        <taxon>Saccharomycotina</taxon>
        <taxon>Pichiomycetes</taxon>
        <taxon>Metschnikowiaceae</taxon>
        <taxon>Australozyma</taxon>
    </lineage>
</organism>
<keyword evidence="4" id="KW-0813">Transport</keyword>
<evidence type="ECO:0000256" key="6">
    <source>
        <dbReference type="ARBA" id="ARBA00022753"/>
    </source>
</evidence>
<dbReference type="GO" id="GO:0005771">
    <property type="term" value="C:multivesicular body"/>
    <property type="evidence" value="ECO:0007669"/>
    <property type="project" value="TreeGrafter"/>
</dbReference>
<evidence type="ECO:0000256" key="2">
    <source>
        <dbReference type="ARBA" id="ARBA00004496"/>
    </source>
</evidence>
<sequence>MRKNLVSNSCLTFILYAPKYSVYSTTTHLIYNMISLEAIPESLRLDKDVTPYINRSIELNDANPVVSYYCKLYVLEHILTLKQHLDNKEVEIFTISLLDETEQTKNSQDDEALRTVLNSRQLSLNAVFVFAFKIFNSCLEDLSNYDGVSKAKIGSKIKAALNFWSLLLLFSNEKEETVDYANTTGGQCKTAEEFAGFCKEKQKALKFQLSRLIKNEIPVKADDDDELERELEFLTFKSEQDKGIDDVGEINEEAFTEDSDIPETAPAGPTKNEKKDDLSALPPSSNNGFNGLDFDDTEDFSLPGAPKFLPGDDSADFKLPGAPKFLPDDNDGEFKLPGAPKFLPDDDLSHINKKSSIVVFSPDEQPKSSAPPPPAPKPKPEPPAPARVESNKLPAVHVTKENLSSILDFSEQITKIQKHAKFAISALNYEDLETAEKELLQGLELLRVAKSRQ</sequence>
<keyword evidence="8" id="KW-0472">Membrane</keyword>
<accession>A0AAX4H677</accession>
<dbReference type="InterPro" id="IPR041212">
    <property type="entry name" value="Vta1_C"/>
</dbReference>
<keyword evidence="5" id="KW-0963">Cytoplasm</keyword>
<evidence type="ECO:0000259" key="11">
    <source>
        <dbReference type="Pfam" id="PF18097"/>
    </source>
</evidence>
<dbReference type="GO" id="GO:0010008">
    <property type="term" value="C:endosome membrane"/>
    <property type="evidence" value="ECO:0007669"/>
    <property type="project" value="UniProtKB-SubCell"/>
</dbReference>
<evidence type="ECO:0000256" key="5">
    <source>
        <dbReference type="ARBA" id="ARBA00022490"/>
    </source>
</evidence>
<evidence type="ECO:0000256" key="7">
    <source>
        <dbReference type="ARBA" id="ARBA00022927"/>
    </source>
</evidence>
<dbReference type="PANTHER" id="PTHR46009">
    <property type="entry name" value="VACUOLAR PROTEIN SORTING-ASSOCIATED PROTEIN VTA1 HOMOLOG"/>
    <property type="match status" value="1"/>
</dbReference>
<keyword evidence="13" id="KW-1185">Reference proteome</keyword>
<feature type="region of interest" description="Disordered" evidence="9">
    <location>
        <begin position="253"/>
        <end position="392"/>
    </location>
</feature>
<dbReference type="InterPro" id="IPR044538">
    <property type="entry name" value="Vta1-like"/>
</dbReference>
<keyword evidence="7" id="KW-0653">Protein transport</keyword>
<dbReference type="Proteomes" id="UP001338582">
    <property type="component" value="Chromosome 1"/>
</dbReference>
<evidence type="ECO:0000256" key="4">
    <source>
        <dbReference type="ARBA" id="ARBA00022448"/>
    </source>
</evidence>
<dbReference type="InterPro" id="IPR023175">
    <property type="entry name" value="Vta1/CALS_N_sf"/>
</dbReference>
<comment type="similarity">
    <text evidence="3">Belongs to the VTA1 family.</text>
</comment>
<evidence type="ECO:0000313" key="13">
    <source>
        <dbReference type="Proteomes" id="UP001338582"/>
    </source>
</evidence>
<protein>
    <recommendedName>
        <fullName evidence="14">Vacuolar protein sorting-associated protein VTA1</fullName>
    </recommendedName>
</protein>
<dbReference type="InterPro" id="IPR039431">
    <property type="entry name" value="Vta1/CALS_N"/>
</dbReference>
<feature type="domain" description="Vta1 C-terminal" evidence="11">
    <location>
        <begin position="411"/>
        <end position="447"/>
    </location>
</feature>
<dbReference type="GO" id="GO:0015031">
    <property type="term" value="P:protein transport"/>
    <property type="evidence" value="ECO:0007669"/>
    <property type="project" value="UniProtKB-KW"/>
</dbReference>
<dbReference type="KEGG" id="asau:88172181"/>
<keyword evidence="6" id="KW-0967">Endosome</keyword>
<dbReference type="GeneID" id="88172181"/>
<dbReference type="AlphaFoldDB" id="A0AAX4H677"/>
<gene>
    <name evidence="12" type="ORF">PUMCH_001114</name>
</gene>
<dbReference type="RefSeq" id="XP_062876249.1">
    <property type="nucleotide sequence ID" value="XM_063020179.1"/>
</dbReference>
<evidence type="ECO:0008006" key="14">
    <source>
        <dbReference type="Google" id="ProtNLM"/>
    </source>
</evidence>
<evidence type="ECO:0000256" key="1">
    <source>
        <dbReference type="ARBA" id="ARBA00004481"/>
    </source>
</evidence>
<evidence type="ECO:0000259" key="10">
    <source>
        <dbReference type="Pfam" id="PF04652"/>
    </source>
</evidence>
<evidence type="ECO:0000313" key="12">
    <source>
        <dbReference type="EMBL" id="WPK23864.1"/>
    </source>
</evidence>
<reference evidence="12 13" key="1">
    <citation type="submission" date="2023-10" db="EMBL/GenBank/DDBJ databases">
        <title>Draft Genome Sequence of Candida saopaulonensis from a very Premature Infant with Sepsis.</title>
        <authorList>
            <person name="Ning Y."/>
            <person name="Dai R."/>
            <person name="Xiao M."/>
            <person name="Xu Y."/>
            <person name="Yan Q."/>
            <person name="Zhang L."/>
        </authorList>
    </citation>
    <scope>NUCLEOTIDE SEQUENCE [LARGE SCALE GENOMIC DNA]</scope>
    <source>
        <strain evidence="12 13">19XY460</strain>
    </source>
</reference>
<dbReference type="Pfam" id="PF04652">
    <property type="entry name" value="Vta1"/>
    <property type="match status" value="1"/>
</dbReference>
<dbReference type="GO" id="GO:0032511">
    <property type="term" value="P:late endosome to vacuole transport via multivesicular body sorting pathway"/>
    <property type="evidence" value="ECO:0007669"/>
    <property type="project" value="InterPro"/>
</dbReference>
<dbReference type="EMBL" id="CP138894">
    <property type="protein sequence ID" value="WPK23864.1"/>
    <property type="molecule type" value="Genomic_DNA"/>
</dbReference>
<feature type="domain" description="Vta1/callose synthase N-terminal" evidence="10">
    <location>
        <begin position="49"/>
        <end position="215"/>
    </location>
</feature>
<evidence type="ECO:0000256" key="3">
    <source>
        <dbReference type="ARBA" id="ARBA00007895"/>
    </source>
</evidence>
<feature type="compositionally biased region" description="Pro residues" evidence="9">
    <location>
        <begin position="369"/>
        <end position="385"/>
    </location>
</feature>